<gene>
    <name evidence="2" type="ORF">ABWK59_04685</name>
</gene>
<evidence type="ECO:0000256" key="1">
    <source>
        <dbReference type="SAM" id="MobiDB-lite"/>
    </source>
</evidence>
<name>A0AAU8JR34_9ACTN</name>
<reference evidence="2" key="1">
    <citation type="submission" date="2024-06" db="EMBL/GenBank/DDBJ databases">
        <title>The genome sequences of Kitasatospora sp. strain HUAS MG31.</title>
        <authorList>
            <person name="Mo P."/>
        </authorList>
    </citation>
    <scope>NUCLEOTIDE SEQUENCE</scope>
    <source>
        <strain evidence="2">HUAS MG31</strain>
    </source>
</reference>
<dbReference type="KEGG" id="kcm:ABWK59_04685"/>
<proteinExistence type="predicted"/>
<accession>A0AAU8JR34</accession>
<protein>
    <recommendedName>
        <fullName evidence="3">SAV-6107-like HEPN domain-containing protein</fullName>
    </recommendedName>
</protein>
<evidence type="ECO:0008006" key="3">
    <source>
        <dbReference type="Google" id="ProtNLM"/>
    </source>
</evidence>
<feature type="region of interest" description="Disordered" evidence="1">
    <location>
        <begin position="88"/>
        <end position="107"/>
    </location>
</feature>
<dbReference type="EMBL" id="CP159872">
    <property type="protein sequence ID" value="XCM78275.1"/>
    <property type="molecule type" value="Genomic_DNA"/>
</dbReference>
<dbReference type="RefSeq" id="WP_354638038.1">
    <property type="nucleotide sequence ID" value="NZ_CP159872.1"/>
</dbReference>
<sequence length="107" mass="11810">MEEHLTRDGLDRLTAFLYDRVPTTACRGNGHHGTAPHVEPRRRSIELAVAGIEAYLQLAELHDGGRPHRWPGLDQARTHAEALWTDLEDLASQWSAQPSPSPEPSGG</sequence>
<dbReference type="AlphaFoldDB" id="A0AAU8JR34"/>
<evidence type="ECO:0000313" key="2">
    <source>
        <dbReference type="EMBL" id="XCM78275.1"/>
    </source>
</evidence>
<organism evidence="2">
    <name type="scientific">Kitasatospora camelliae</name>
    <dbReference type="NCBI Taxonomy" id="3156397"/>
    <lineage>
        <taxon>Bacteria</taxon>
        <taxon>Bacillati</taxon>
        <taxon>Actinomycetota</taxon>
        <taxon>Actinomycetes</taxon>
        <taxon>Kitasatosporales</taxon>
        <taxon>Streptomycetaceae</taxon>
        <taxon>Kitasatospora</taxon>
    </lineage>
</organism>